<dbReference type="InterPro" id="IPR020846">
    <property type="entry name" value="MFS_dom"/>
</dbReference>
<dbReference type="EMBL" id="QEEX01000001">
    <property type="protein sequence ID" value="PWB97273.1"/>
    <property type="molecule type" value="Genomic_DNA"/>
</dbReference>
<feature type="transmembrane region" description="Helical" evidence="7">
    <location>
        <begin position="379"/>
        <end position="403"/>
    </location>
</feature>
<feature type="transmembrane region" description="Helical" evidence="7">
    <location>
        <begin position="202"/>
        <end position="221"/>
    </location>
</feature>
<feature type="transmembrane region" description="Helical" evidence="7">
    <location>
        <begin position="316"/>
        <end position="336"/>
    </location>
</feature>
<protein>
    <submittedName>
        <fullName evidence="9">MFS transporter</fullName>
    </submittedName>
</protein>
<feature type="transmembrane region" description="Helical" evidence="7">
    <location>
        <begin position="409"/>
        <end position="430"/>
    </location>
</feature>
<sequence>MTQNTDVHTPSAPLPPTLRSPEMRRILASSFIGSTIEFYDFLIYVTASAVVFSRLFFTELDPITATIASFGTLAVGYLARPIGGILFGHLGDRVGRKKVLIASMLVMGSATVLIGILPTTEQVGPMAVVMLVALRIIQGIAVGGEWGGAVLIALETAHPNKRGFAGAFANFGAPLGSILAAGAFSIVSLLPDDQFFAWGWRLPFLVSAVLVVLALFIRLRVSETPLFKELKSRAEVPRIPIVEVLHRHRRAVLIGLAAVVSHHTISGLANAWAVSHAVSLGVDQASLLGAKSGTSVGMLLGAVVTAYLCDRVGRKPIIIAGIGAAVIWALPMMMLVDTGTLGGFIAGVGVAETIQGAILGPLAAYTAELFPTAVRYTGASLCFQLSSTIGAGLFPLAVTSFLAATGGNIYIVAAAWIAFLLVCLIAVASARDGRNRDLRQAGPAPTSRV</sequence>
<feature type="transmembrane region" description="Helical" evidence="7">
    <location>
        <begin position="38"/>
        <end position="57"/>
    </location>
</feature>
<evidence type="ECO:0000256" key="6">
    <source>
        <dbReference type="ARBA" id="ARBA00023136"/>
    </source>
</evidence>
<feature type="transmembrane region" description="Helical" evidence="7">
    <location>
        <begin position="251"/>
        <end position="272"/>
    </location>
</feature>
<dbReference type="SUPFAM" id="SSF103473">
    <property type="entry name" value="MFS general substrate transporter"/>
    <property type="match status" value="1"/>
</dbReference>
<evidence type="ECO:0000256" key="3">
    <source>
        <dbReference type="ARBA" id="ARBA00022475"/>
    </source>
</evidence>
<evidence type="ECO:0000313" key="10">
    <source>
        <dbReference type="Proteomes" id="UP000244978"/>
    </source>
</evidence>
<keyword evidence="6 7" id="KW-0472">Membrane</keyword>
<dbReference type="InterPro" id="IPR036259">
    <property type="entry name" value="MFS_trans_sf"/>
</dbReference>
<dbReference type="RefSeq" id="WP_108997281.1">
    <property type="nucleotide sequence ID" value="NZ_QEEX01000001.1"/>
</dbReference>
<dbReference type="InterPro" id="IPR005829">
    <property type="entry name" value="Sugar_transporter_CS"/>
</dbReference>
<proteinExistence type="predicted"/>
<evidence type="ECO:0000256" key="7">
    <source>
        <dbReference type="SAM" id="Phobius"/>
    </source>
</evidence>
<dbReference type="GO" id="GO:0022857">
    <property type="term" value="F:transmembrane transporter activity"/>
    <property type="evidence" value="ECO:0007669"/>
    <property type="project" value="InterPro"/>
</dbReference>
<feature type="transmembrane region" description="Helical" evidence="7">
    <location>
        <begin position="292"/>
        <end position="309"/>
    </location>
</feature>
<organism evidence="9 10">
    <name type="scientific">Homoserinimonas hongtaonis</name>
    <dbReference type="NCBI Taxonomy" id="2079791"/>
    <lineage>
        <taxon>Bacteria</taxon>
        <taxon>Bacillati</taxon>
        <taxon>Actinomycetota</taxon>
        <taxon>Actinomycetes</taxon>
        <taxon>Micrococcales</taxon>
        <taxon>Microbacteriaceae</taxon>
        <taxon>Homoserinimonas</taxon>
    </lineage>
</organism>
<dbReference type="InterPro" id="IPR011701">
    <property type="entry name" value="MFS"/>
</dbReference>
<dbReference type="Gene3D" id="1.20.1250.20">
    <property type="entry name" value="MFS general substrate transporter like domains"/>
    <property type="match status" value="2"/>
</dbReference>
<dbReference type="AlphaFoldDB" id="A0A2U1T0G9"/>
<name>A0A2U1T0G9_9MICO</name>
<dbReference type="Proteomes" id="UP000244978">
    <property type="component" value="Unassembled WGS sequence"/>
</dbReference>
<dbReference type="PANTHER" id="PTHR43045">
    <property type="entry name" value="SHIKIMATE TRANSPORTER"/>
    <property type="match status" value="1"/>
</dbReference>
<keyword evidence="5 7" id="KW-1133">Transmembrane helix</keyword>
<evidence type="ECO:0000313" key="9">
    <source>
        <dbReference type="EMBL" id="PWB97273.1"/>
    </source>
</evidence>
<comment type="caution">
    <text evidence="9">The sequence shown here is derived from an EMBL/GenBank/DDBJ whole genome shotgun (WGS) entry which is preliminary data.</text>
</comment>
<keyword evidence="4 7" id="KW-0812">Transmembrane</keyword>
<feature type="transmembrane region" description="Helical" evidence="7">
    <location>
        <begin position="342"/>
        <end position="367"/>
    </location>
</feature>
<evidence type="ECO:0000256" key="5">
    <source>
        <dbReference type="ARBA" id="ARBA00022989"/>
    </source>
</evidence>
<feature type="domain" description="Major facilitator superfamily (MFS) profile" evidence="8">
    <location>
        <begin position="26"/>
        <end position="431"/>
    </location>
</feature>
<feature type="transmembrane region" description="Helical" evidence="7">
    <location>
        <begin position="63"/>
        <end position="87"/>
    </location>
</feature>
<reference evidence="10" key="1">
    <citation type="submission" date="2018-04" db="EMBL/GenBank/DDBJ databases">
        <authorList>
            <person name="Liu S."/>
            <person name="Wang Z."/>
            <person name="Li J."/>
        </authorList>
    </citation>
    <scope>NUCLEOTIDE SEQUENCE [LARGE SCALE GENOMIC DNA]</scope>
    <source>
        <strain evidence="10">S1194</strain>
    </source>
</reference>
<dbReference type="PANTHER" id="PTHR43045:SF1">
    <property type="entry name" value="SHIKIMATE TRANSPORTER"/>
    <property type="match status" value="1"/>
</dbReference>
<evidence type="ECO:0000256" key="4">
    <source>
        <dbReference type="ARBA" id="ARBA00022692"/>
    </source>
</evidence>
<feature type="transmembrane region" description="Helical" evidence="7">
    <location>
        <begin position="166"/>
        <end position="190"/>
    </location>
</feature>
<evidence type="ECO:0000259" key="8">
    <source>
        <dbReference type="PROSITE" id="PS50850"/>
    </source>
</evidence>
<feature type="transmembrane region" description="Helical" evidence="7">
    <location>
        <begin position="99"/>
        <end position="117"/>
    </location>
</feature>
<evidence type="ECO:0000256" key="2">
    <source>
        <dbReference type="ARBA" id="ARBA00022448"/>
    </source>
</evidence>
<comment type="subcellular location">
    <subcellularLocation>
        <location evidence="1">Cell membrane</location>
        <topology evidence="1">Multi-pass membrane protein</topology>
    </subcellularLocation>
</comment>
<keyword evidence="10" id="KW-1185">Reference proteome</keyword>
<keyword evidence="2" id="KW-0813">Transport</keyword>
<evidence type="ECO:0000256" key="1">
    <source>
        <dbReference type="ARBA" id="ARBA00004651"/>
    </source>
</evidence>
<feature type="transmembrane region" description="Helical" evidence="7">
    <location>
        <begin position="129"/>
        <end position="154"/>
    </location>
</feature>
<dbReference type="Pfam" id="PF07690">
    <property type="entry name" value="MFS_1"/>
    <property type="match status" value="1"/>
</dbReference>
<dbReference type="PROSITE" id="PS50850">
    <property type="entry name" value="MFS"/>
    <property type="match status" value="1"/>
</dbReference>
<accession>A0A2U1T0G9</accession>
<gene>
    <name evidence="9" type="ORF">DF220_05100</name>
</gene>
<keyword evidence="3" id="KW-1003">Cell membrane</keyword>
<dbReference type="GO" id="GO:0005886">
    <property type="term" value="C:plasma membrane"/>
    <property type="evidence" value="ECO:0007669"/>
    <property type="project" value="UniProtKB-SubCell"/>
</dbReference>
<dbReference type="CDD" id="cd17369">
    <property type="entry name" value="MFS_ShiA_like"/>
    <property type="match status" value="1"/>
</dbReference>
<dbReference type="PROSITE" id="PS00217">
    <property type="entry name" value="SUGAR_TRANSPORT_2"/>
    <property type="match status" value="1"/>
</dbReference>